<dbReference type="OrthoDB" id="9768793at2"/>
<dbReference type="PRINTS" id="PR00069">
    <property type="entry name" value="ALDKETRDTASE"/>
</dbReference>
<evidence type="ECO:0000259" key="1">
    <source>
        <dbReference type="Pfam" id="PF00248"/>
    </source>
</evidence>
<reference evidence="3 5" key="1">
    <citation type="submission" date="2019-07" db="EMBL/GenBank/DDBJ databases">
        <title>Genomes of sea-ice associated Colwellia species.</title>
        <authorList>
            <person name="Bowman J.P."/>
        </authorList>
    </citation>
    <scope>NUCLEOTIDE SEQUENCE [LARGE SCALE GENOMIC DNA]</scope>
    <source>
        <strain evidence="2 4">ACAM 607</strain>
        <strain evidence="3 5">IC036</strain>
    </source>
</reference>
<dbReference type="Proteomes" id="UP000321525">
    <property type="component" value="Unassembled WGS sequence"/>
</dbReference>
<proteinExistence type="predicted"/>
<dbReference type="EMBL" id="VOLQ01000005">
    <property type="protein sequence ID" value="TWX70221.1"/>
    <property type="molecule type" value="Genomic_DNA"/>
</dbReference>
<dbReference type="Gene3D" id="3.20.20.100">
    <property type="entry name" value="NADP-dependent oxidoreductase domain"/>
    <property type="match status" value="1"/>
</dbReference>
<dbReference type="AlphaFoldDB" id="A0A5C6QNF2"/>
<evidence type="ECO:0000313" key="2">
    <source>
        <dbReference type="EMBL" id="TWX60968.1"/>
    </source>
</evidence>
<dbReference type="InterPro" id="IPR023210">
    <property type="entry name" value="NADP_OxRdtase_dom"/>
</dbReference>
<sequence length="305" mass="34160">MKNYSLGKSNLQSSRLIYGCMRIAGDQSVNAIDKGKRAVLSAIDAGYNHFDHADIYGGGASEQLFGELLKQAPHLREKMILTSKASIRPKNNENTYAPTRYDFSKAYILSSVEGSLKRLHSEQLDLFLLHRPDYLFDIDEVAETFQQLKTSGKVAHFGVSNFKPSQVAMLQSALDLPLLVNQIEINIHNIDALNDGTLDQCQQDKLSPIAWCPLGGVAYSAWGNSFSVEDEQRIADELTSQAQVYNCQPWQIILAWLLKHPAKIFPIIGSTTPERIIAAKVALELNYSREDWYRLFEARNGQAVP</sequence>
<dbReference type="Pfam" id="PF00248">
    <property type="entry name" value="Aldo_ket_red"/>
    <property type="match status" value="1"/>
</dbReference>
<dbReference type="PANTHER" id="PTHR43364:SF1">
    <property type="entry name" value="OXIDOREDUCTASE YDHF"/>
    <property type="match status" value="1"/>
</dbReference>
<dbReference type="Proteomes" id="UP000321917">
    <property type="component" value="Unassembled WGS sequence"/>
</dbReference>
<evidence type="ECO:0000313" key="5">
    <source>
        <dbReference type="Proteomes" id="UP000321917"/>
    </source>
</evidence>
<feature type="domain" description="NADP-dependent oxidoreductase" evidence="1">
    <location>
        <begin position="15"/>
        <end position="295"/>
    </location>
</feature>
<dbReference type="SUPFAM" id="SSF51430">
    <property type="entry name" value="NAD(P)-linked oxidoreductase"/>
    <property type="match status" value="1"/>
</dbReference>
<dbReference type="GO" id="GO:0005829">
    <property type="term" value="C:cytosol"/>
    <property type="evidence" value="ECO:0007669"/>
    <property type="project" value="TreeGrafter"/>
</dbReference>
<dbReference type="CDD" id="cd19092">
    <property type="entry name" value="AKR_BsYcsN_EcYdhF-like"/>
    <property type="match status" value="1"/>
</dbReference>
<evidence type="ECO:0000313" key="3">
    <source>
        <dbReference type="EMBL" id="TWX70221.1"/>
    </source>
</evidence>
<organism evidence="3 5">
    <name type="scientific">Colwellia hornerae</name>
    <dbReference type="NCBI Taxonomy" id="89402"/>
    <lineage>
        <taxon>Bacteria</taxon>
        <taxon>Pseudomonadati</taxon>
        <taxon>Pseudomonadota</taxon>
        <taxon>Gammaproteobacteria</taxon>
        <taxon>Alteromonadales</taxon>
        <taxon>Colwelliaceae</taxon>
        <taxon>Colwellia</taxon>
    </lineage>
</organism>
<keyword evidence="4" id="KW-1185">Reference proteome</keyword>
<comment type="caution">
    <text evidence="3">The sequence shown here is derived from an EMBL/GenBank/DDBJ whole genome shotgun (WGS) entry which is preliminary data.</text>
</comment>
<dbReference type="PANTHER" id="PTHR43364">
    <property type="entry name" value="NADH-SPECIFIC METHYLGLYOXAL REDUCTASE-RELATED"/>
    <property type="match status" value="1"/>
</dbReference>
<dbReference type="RefSeq" id="WP_146798875.1">
    <property type="nucleotide sequence ID" value="NZ_VOLP01000008.1"/>
</dbReference>
<protein>
    <submittedName>
        <fullName evidence="3">Aldo/keto reductase</fullName>
    </submittedName>
</protein>
<dbReference type="InterPro" id="IPR050523">
    <property type="entry name" value="AKR_Detox_Biosynth"/>
</dbReference>
<dbReference type="InterPro" id="IPR036812">
    <property type="entry name" value="NAD(P)_OxRdtase_dom_sf"/>
</dbReference>
<accession>A0A5C6QNF2</accession>
<dbReference type="InterPro" id="IPR020471">
    <property type="entry name" value="AKR"/>
</dbReference>
<dbReference type="EMBL" id="VOLR01000007">
    <property type="protein sequence ID" value="TWX60968.1"/>
    <property type="molecule type" value="Genomic_DNA"/>
</dbReference>
<name>A0A5C6QNF2_9GAMM</name>
<evidence type="ECO:0000313" key="4">
    <source>
        <dbReference type="Proteomes" id="UP000321525"/>
    </source>
</evidence>
<gene>
    <name evidence="2" type="ORF">ESZ26_06135</name>
    <name evidence="3" type="ORF">ESZ27_03625</name>
</gene>
<dbReference type="GO" id="GO:0016491">
    <property type="term" value="F:oxidoreductase activity"/>
    <property type="evidence" value="ECO:0007669"/>
    <property type="project" value="InterPro"/>
</dbReference>